<evidence type="ECO:0000256" key="2">
    <source>
        <dbReference type="ARBA" id="ARBA00022670"/>
    </source>
</evidence>
<keyword evidence="2 10" id="KW-0645">Protease</keyword>
<dbReference type="InterPro" id="IPR023828">
    <property type="entry name" value="Peptidase_S8_Ser-AS"/>
</dbReference>
<dbReference type="Proteomes" id="UP001596298">
    <property type="component" value="Unassembled WGS sequence"/>
</dbReference>
<proteinExistence type="predicted"/>
<sequence>MPRYIVAVVAALLMVGFALLGNANPAMGASTGSAPVGHRPSLPAGSVRVGTLPGATVIHADVVLAQRDPQGLQQFATAVSTPGSPLYRQYLGAGQVAAMFGPTTATVDAVRSALQGRGISVGAVDANRLLVPVSGTSAQLGAAFHTSFATYRLTDGRTAYANVSAPQVPASVASLVTGVVGLDDLKIAHPAIGRKVGPKTPSRSHSVTATATPAVASAAGPAPCTAVKNAQLDYGAGWLTNQLASSYQLTSLYNQGDLGAGQTVAVLELEPFTASDISSYQACYRTSASVSTVKISGGATGSQSGEAALDIENVAGFAPRSKIRVYSAPNTTAALLSAYSKVVSEDVAQTLSTSWLLCEQDNDSSSMAAENTTFQQAAAQGQSVFAASGDYGSTGCYQDSTSETQLAVDDPASQPYVTGVGGTTLNTLGPPPGETAWNESTSPFQCGFVGGKCGSGGGGISTVWPMPSYQSASGVPGVINSYSSRTPCGAASGYCREVPDISADGDVMTGYFIYNSVNGGWILYGGTSAAAPLWAAMTAVINALPQCTTRLGFANPTLYKVAARANLGGFHDIKSGTNAYLPQAAGHYPATTGYDLATGIGTPSATSLVAATCPGAQALHPVTPARILDTRTGIGGRTGAVPSKGTISVPVRGVAAIPATATSVVVNLTVTAPTGTGFLTAYPSLQTRPTASNLNFTPGTIRSDLAVVPIGSNGRISIYNGSDGSVQLVADVSAYNSTAAGSKLTPTAPVRVLDTRNGTGPTMGPVAAGTTITVQVTGQHGVPAGATAVVLNLTAVTPQRPGWLAAWPAGASEPTVSNVNFTAGQIVPNLAIVPIGTNGQISIHNGSAGSLQIVADQFGYYTSTGASLLTGTTPTRLLDTRSGLGVGTKGAVAAGHVLRVKVAGVSGIPAGIKAIVLNVTETSPTKDGFITAYPDGITRPTVSNLNYTPALTAPNLVIVPVSASGYVDLYNGSVGTVQLIADCFGFYR</sequence>
<evidence type="ECO:0000313" key="11">
    <source>
        <dbReference type="Proteomes" id="UP001596298"/>
    </source>
</evidence>
<accession>A0ABW2ADQ5</accession>
<feature type="chain" id="PRO_5046792998" evidence="8">
    <location>
        <begin position="29"/>
        <end position="988"/>
    </location>
</feature>
<feature type="signal peptide" evidence="8">
    <location>
        <begin position="1"/>
        <end position="28"/>
    </location>
</feature>
<keyword evidence="3" id="KW-0479">Metal-binding</keyword>
<evidence type="ECO:0000259" key="9">
    <source>
        <dbReference type="PROSITE" id="PS51695"/>
    </source>
</evidence>
<gene>
    <name evidence="10" type="ORF">ACFQDH_07055</name>
</gene>
<keyword evidence="7" id="KW-0865">Zymogen</keyword>
<protein>
    <submittedName>
        <fullName evidence="10">Protease pro-enzyme activation domain-containing protein</fullName>
    </submittedName>
</protein>
<evidence type="ECO:0000256" key="7">
    <source>
        <dbReference type="ARBA" id="ARBA00023145"/>
    </source>
</evidence>
<evidence type="ECO:0000313" key="10">
    <source>
        <dbReference type="EMBL" id="MFC6705033.1"/>
    </source>
</evidence>
<organism evidence="10 11">
    <name type="scientific">Flexivirga alba</name>
    <dbReference type="NCBI Taxonomy" id="702742"/>
    <lineage>
        <taxon>Bacteria</taxon>
        <taxon>Bacillati</taxon>
        <taxon>Actinomycetota</taxon>
        <taxon>Actinomycetes</taxon>
        <taxon>Micrococcales</taxon>
        <taxon>Dermacoccaceae</taxon>
        <taxon>Flexivirga</taxon>
    </lineage>
</organism>
<keyword evidence="4" id="KW-0378">Hydrolase</keyword>
<dbReference type="SUPFAM" id="SSF52743">
    <property type="entry name" value="Subtilisin-like"/>
    <property type="match status" value="1"/>
</dbReference>
<dbReference type="CDD" id="cd11377">
    <property type="entry name" value="Pro-peptidase_S53"/>
    <property type="match status" value="1"/>
</dbReference>
<dbReference type="EMBL" id="JBHSWH010000001">
    <property type="protein sequence ID" value="MFC6705033.1"/>
    <property type="molecule type" value="Genomic_DNA"/>
</dbReference>
<evidence type="ECO:0000256" key="4">
    <source>
        <dbReference type="ARBA" id="ARBA00022801"/>
    </source>
</evidence>
<dbReference type="PROSITE" id="PS00138">
    <property type="entry name" value="SUBTILASE_SER"/>
    <property type="match status" value="1"/>
</dbReference>
<comment type="cofactor">
    <cofactor evidence="1">
        <name>Ca(2+)</name>
        <dbReference type="ChEBI" id="CHEBI:29108"/>
    </cofactor>
</comment>
<dbReference type="InterPro" id="IPR030400">
    <property type="entry name" value="Sedolisin_dom"/>
</dbReference>
<dbReference type="InterPro" id="IPR050819">
    <property type="entry name" value="Tripeptidyl-peptidase_I"/>
</dbReference>
<dbReference type="PROSITE" id="PS51695">
    <property type="entry name" value="SEDOLISIN"/>
    <property type="match status" value="1"/>
</dbReference>
<dbReference type="CDD" id="cd04056">
    <property type="entry name" value="Peptidases_S53"/>
    <property type="match status" value="1"/>
</dbReference>
<evidence type="ECO:0000256" key="5">
    <source>
        <dbReference type="ARBA" id="ARBA00022825"/>
    </source>
</evidence>
<reference evidence="11" key="1">
    <citation type="journal article" date="2019" name="Int. J. Syst. Evol. Microbiol.">
        <title>The Global Catalogue of Microorganisms (GCM) 10K type strain sequencing project: providing services to taxonomists for standard genome sequencing and annotation.</title>
        <authorList>
            <consortium name="The Broad Institute Genomics Platform"/>
            <consortium name="The Broad Institute Genome Sequencing Center for Infectious Disease"/>
            <person name="Wu L."/>
            <person name="Ma J."/>
        </authorList>
    </citation>
    <scope>NUCLEOTIDE SEQUENCE [LARGE SCALE GENOMIC DNA]</scope>
    <source>
        <strain evidence="11">CCUG 58127</strain>
    </source>
</reference>
<dbReference type="Gene3D" id="3.40.50.200">
    <property type="entry name" value="Peptidase S8/S53 domain"/>
    <property type="match status" value="1"/>
</dbReference>
<name>A0ABW2ADQ5_9MICO</name>
<feature type="domain" description="Peptidase S53" evidence="9">
    <location>
        <begin position="243"/>
        <end position="615"/>
    </location>
</feature>
<evidence type="ECO:0000256" key="8">
    <source>
        <dbReference type="SAM" id="SignalP"/>
    </source>
</evidence>
<dbReference type="PANTHER" id="PTHR14218">
    <property type="entry name" value="PROTEASE S8 TRIPEPTIDYL PEPTIDASE I CLN2"/>
    <property type="match status" value="1"/>
</dbReference>
<dbReference type="RefSeq" id="WP_382399806.1">
    <property type="nucleotide sequence ID" value="NZ_JBHSWH010000001.1"/>
</dbReference>
<keyword evidence="5" id="KW-0720">Serine protease</keyword>
<dbReference type="InterPro" id="IPR036852">
    <property type="entry name" value="Peptidase_S8/S53_dom_sf"/>
</dbReference>
<dbReference type="SUPFAM" id="SSF54897">
    <property type="entry name" value="Protease propeptides/inhibitors"/>
    <property type="match status" value="1"/>
</dbReference>
<dbReference type="SMART" id="SM00944">
    <property type="entry name" value="Pro-kuma_activ"/>
    <property type="match status" value="1"/>
</dbReference>
<keyword evidence="8" id="KW-0732">Signal</keyword>
<dbReference type="Pfam" id="PF09286">
    <property type="entry name" value="Pro-kuma_activ"/>
    <property type="match status" value="1"/>
</dbReference>
<keyword evidence="11" id="KW-1185">Reference proteome</keyword>
<evidence type="ECO:0000256" key="1">
    <source>
        <dbReference type="ARBA" id="ARBA00001913"/>
    </source>
</evidence>
<dbReference type="GO" id="GO:0008233">
    <property type="term" value="F:peptidase activity"/>
    <property type="evidence" value="ECO:0007669"/>
    <property type="project" value="UniProtKB-KW"/>
</dbReference>
<keyword evidence="6" id="KW-0106">Calcium</keyword>
<dbReference type="GO" id="GO:0006508">
    <property type="term" value="P:proteolysis"/>
    <property type="evidence" value="ECO:0007669"/>
    <property type="project" value="UniProtKB-KW"/>
</dbReference>
<dbReference type="InterPro" id="IPR015366">
    <property type="entry name" value="S53_propep"/>
</dbReference>
<evidence type="ECO:0000256" key="6">
    <source>
        <dbReference type="ARBA" id="ARBA00022837"/>
    </source>
</evidence>
<dbReference type="PANTHER" id="PTHR14218:SF15">
    <property type="entry name" value="TRIPEPTIDYL-PEPTIDASE 1"/>
    <property type="match status" value="1"/>
</dbReference>
<evidence type="ECO:0000256" key="3">
    <source>
        <dbReference type="ARBA" id="ARBA00022723"/>
    </source>
</evidence>
<comment type="caution">
    <text evidence="10">The sequence shown here is derived from an EMBL/GenBank/DDBJ whole genome shotgun (WGS) entry which is preliminary data.</text>
</comment>